<sequence length="315" mass="34255">EIAREHPSLTGREGTDNIHSLETKTIDILLAVLSTHLPALLDKQASMRPVKLLVIDAIADLFREDSRTTTAQLVERSCLLGDLALQLHALASVRGLAIVVLNHVAEVFEPQTQGTPHELIYAEQARIFSSGDSLAAETRKKAALGLVWANEVNARVMLTRTGRRRALGVRTGVKRRRVVSGAAERSRAPHEQNDVLIRRLSVIFSTVSSPTSSDFIVTAQGVEVLPEDVFSYPDSSKVSTGVVVEGSTATSLADLSESQLHDVAPLDVAYAQSSSAPPLEDVTMNEPPVEDEEDEDIYWQGTEDIWNAVSEEMAS</sequence>
<keyword evidence="2" id="KW-1185">Reference proteome</keyword>
<feature type="non-terminal residue" evidence="1">
    <location>
        <position position="1"/>
    </location>
</feature>
<reference evidence="1" key="2">
    <citation type="journal article" date="2022" name="New Phytol.">
        <title>Evolutionary transition to the ectomycorrhizal habit in the genomes of a hyperdiverse lineage of mushroom-forming fungi.</title>
        <authorList>
            <person name="Looney B."/>
            <person name="Miyauchi S."/>
            <person name="Morin E."/>
            <person name="Drula E."/>
            <person name="Courty P.E."/>
            <person name="Kohler A."/>
            <person name="Kuo A."/>
            <person name="LaButti K."/>
            <person name="Pangilinan J."/>
            <person name="Lipzen A."/>
            <person name="Riley R."/>
            <person name="Andreopoulos W."/>
            <person name="He G."/>
            <person name="Johnson J."/>
            <person name="Nolan M."/>
            <person name="Tritt A."/>
            <person name="Barry K.W."/>
            <person name="Grigoriev I.V."/>
            <person name="Nagy L.G."/>
            <person name="Hibbett D."/>
            <person name="Henrissat B."/>
            <person name="Matheny P.B."/>
            <person name="Labbe J."/>
            <person name="Martin F.M."/>
        </authorList>
    </citation>
    <scope>NUCLEOTIDE SEQUENCE</scope>
    <source>
        <strain evidence="1">EC-137</strain>
    </source>
</reference>
<evidence type="ECO:0000313" key="2">
    <source>
        <dbReference type="Proteomes" id="UP000814128"/>
    </source>
</evidence>
<comment type="caution">
    <text evidence="1">The sequence shown here is derived from an EMBL/GenBank/DDBJ whole genome shotgun (WGS) entry which is preliminary data.</text>
</comment>
<name>A0ACB8QNF4_9AGAM</name>
<dbReference type="EMBL" id="MU273524">
    <property type="protein sequence ID" value="KAI0033262.1"/>
    <property type="molecule type" value="Genomic_DNA"/>
</dbReference>
<reference evidence="1" key="1">
    <citation type="submission" date="2021-02" db="EMBL/GenBank/DDBJ databases">
        <authorList>
            <consortium name="DOE Joint Genome Institute"/>
            <person name="Ahrendt S."/>
            <person name="Looney B.P."/>
            <person name="Miyauchi S."/>
            <person name="Morin E."/>
            <person name="Drula E."/>
            <person name="Courty P.E."/>
            <person name="Chicoki N."/>
            <person name="Fauchery L."/>
            <person name="Kohler A."/>
            <person name="Kuo A."/>
            <person name="Labutti K."/>
            <person name="Pangilinan J."/>
            <person name="Lipzen A."/>
            <person name="Riley R."/>
            <person name="Andreopoulos W."/>
            <person name="He G."/>
            <person name="Johnson J."/>
            <person name="Barry K.W."/>
            <person name="Grigoriev I.V."/>
            <person name="Nagy L."/>
            <person name="Hibbett D."/>
            <person name="Henrissat B."/>
            <person name="Matheny P.B."/>
            <person name="Labbe J."/>
            <person name="Martin F."/>
        </authorList>
    </citation>
    <scope>NUCLEOTIDE SEQUENCE</scope>
    <source>
        <strain evidence="1">EC-137</strain>
    </source>
</reference>
<protein>
    <submittedName>
        <fullName evidence="1">Uncharacterized protein</fullName>
    </submittedName>
</protein>
<organism evidence="1 2">
    <name type="scientific">Vararia minispora EC-137</name>
    <dbReference type="NCBI Taxonomy" id="1314806"/>
    <lineage>
        <taxon>Eukaryota</taxon>
        <taxon>Fungi</taxon>
        <taxon>Dikarya</taxon>
        <taxon>Basidiomycota</taxon>
        <taxon>Agaricomycotina</taxon>
        <taxon>Agaricomycetes</taxon>
        <taxon>Russulales</taxon>
        <taxon>Lachnocladiaceae</taxon>
        <taxon>Vararia</taxon>
    </lineage>
</organism>
<accession>A0ACB8QNF4</accession>
<dbReference type="Proteomes" id="UP000814128">
    <property type="component" value="Unassembled WGS sequence"/>
</dbReference>
<evidence type="ECO:0000313" key="1">
    <source>
        <dbReference type="EMBL" id="KAI0033262.1"/>
    </source>
</evidence>
<gene>
    <name evidence="1" type="ORF">K488DRAFT_48105</name>
</gene>
<proteinExistence type="predicted"/>